<accession>A0A9X3I8T7</accession>
<name>A0A9X3I8T7_9SPHI</name>
<reference evidence="2" key="1">
    <citation type="submission" date="2022-11" db="EMBL/GenBank/DDBJ databases">
        <authorList>
            <person name="Graham C."/>
            <person name="Newman J.D."/>
        </authorList>
    </citation>
    <scope>NUCLEOTIDE SEQUENCE</scope>
    <source>
        <strain evidence="2">DSM 19486</strain>
    </source>
</reference>
<evidence type="ECO:0000256" key="1">
    <source>
        <dbReference type="SAM" id="Phobius"/>
    </source>
</evidence>
<protein>
    <submittedName>
        <fullName evidence="2">Uncharacterized protein</fullName>
    </submittedName>
</protein>
<feature type="transmembrane region" description="Helical" evidence="1">
    <location>
        <begin position="45"/>
        <end position="73"/>
    </location>
</feature>
<dbReference type="EMBL" id="JAPJUH010000003">
    <property type="protein sequence ID" value="MCX3265182.1"/>
    <property type="molecule type" value="Genomic_DNA"/>
</dbReference>
<gene>
    <name evidence="2" type="ORF">OQZ29_10515</name>
</gene>
<evidence type="ECO:0000313" key="2">
    <source>
        <dbReference type="EMBL" id="MCX3265182.1"/>
    </source>
</evidence>
<keyword evidence="3" id="KW-1185">Reference proteome</keyword>
<keyword evidence="1" id="KW-0812">Transmembrane</keyword>
<sequence length="212" mass="23637">MENNKTLNVAEKVKAVAIAFIGAGIFSQGTFYFKAQSSYNIPRILYPVFSLLGNVGLAVAMVILGLGLAFWGFNKWKNAAGKPGVFLSIAIASFAIFFSILFFTGKKATPEELAKASEESRAKGIEKIQSAEQPDFDNPEIDAHFAAFEKLLTEYKTAYKNKNKHEIIAKESAYMEWNENSADLIQKLSSPEQKQQFGLYLAKLSMKWQEVK</sequence>
<organism evidence="2 3">
    <name type="scientific">Pedobacter agri</name>
    <dbReference type="NCBI Taxonomy" id="454586"/>
    <lineage>
        <taxon>Bacteria</taxon>
        <taxon>Pseudomonadati</taxon>
        <taxon>Bacteroidota</taxon>
        <taxon>Sphingobacteriia</taxon>
        <taxon>Sphingobacteriales</taxon>
        <taxon>Sphingobacteriaceae</taxon>
        <taxon>Pedobacter</taxon>
    </lineage>
</organism>
<feature type="transmembrane region" description="Helical" evidence="1">
    <location>
        <begin position="85"/>
        <end position="105"/>
    </location>
</feature>
<feature type="transmembrane region" description="Helical" evidence="1">
    <location>
        <begin position="15"/>
        <end position="33"/>
    </location>
</feature>
<keyword evidence="1" id="KW-1133">Transmembrane helix</keyword>
<dbReference type="RefSeq" id="WP_010600664.1">
    <property type="nucleotide sequence ID" value="NZ_JAPJUH010000003.1"/>
</dbReference>
<dbReference type="AlphaFoldDB" id="A0A9X3I8T7"/>
<comment type="caution">
    <text evidence="2">The sequence shown here is derived from an EMBL/GenBank/DDBJ whole genome shotgun (WGS) entry which is preliminary data.</text>
</comment>
<keyword evidence="1" id="KW-0472">Membrane</keyword>
<proteinExistence type="predicted"/>
<dbReference type="Proteomes" id="UP001142592">
    <property type="component" value="Unassembled WGS sequence"/>
</dbReference>
<evidence type="ECO:0000313" key="3">
    <source>
        <dbReference type="Proteomes" id="UP001142592"/>
    </source>
</evidence>